<keyword evidence="5" id="KW-0539">Nucleus</keyword>
<evidence type="ECO:0000256" key="5">
    <source>
        <dbReference type="ARBA" id="ARBA00023242"/>
    </source>
</evidence>
<dbReference type="GO" id="GO:0003950">
    <property type="term" value="F:NAD+ poly-ADP-ribosyltransferase activity"/>
    <property type="evidence" value="ECO:0007669"/>
    <property type="project" value="InterPro"/>
</dbReference>
<dbReference type="Gene3D" id="3.40.220.10">
    <property type="entry name" value="Leucine Aminopeptidase, subunit E, domain 1"/>
    <property type="match status" value="2"/>
</dbReference>
<keyword evidence="4" id="KW-0520">NAD</keyword>
<dbReference type="Proteomes" id="UP000663829">
    <property type="component" value="Unassembled WGS sequence"/>
</dbReference>
<evidence type="ECO:0000313" key="10">
    <source>
        <dbReference type="EMBL" id="CAF4075035.1"/>
    </source>
</evidence>
<dbReference type="PROSITE" id="PS51059">
    <property type="entry name" value="PARP_CATALYTIC"/>
    <property type="match status" value="1"/>
</dbReference>
<feature type="region of interest" description="Disordered" evidence="6">
    <location>
        <begin position="46"/>
        <end position="72"/>
    </location>
</feature>
<accession>A0A815C093</accession>
<name>A0A815C093_9BILA</name>
<dbReference type="InterPro" id="IPR052056">
    <property type="entry name" value="Mono-ARTD/PARP"/>
</dbReference>
<evidence type="ECO:0000256" key="3">
    <source>
        <dbReference type="ARBA" id="ARBA00022679"/>
    </source>
</evidence>
<sequence>MASGGITTAVGDAVGNKKPWMGMSIKYNSGNETMESELSDQDLYQNQTNDTTTPMVAKKGKTKPINSTTTQNASTSDLINVRKGDLIKQNADVIVLTTSSLTLMNLIFKQAGDTVKTEFETEIRQNKGAFLISTSSGQLSCKKIYFVSWIPNKNVTILAQSISKLVSIAIRKAIHEQWQSIAFPAIGCGEYGCATDVVAETMVTGAHDQLKLLNTNLVISFIVQPDRDNIYEEFHKNIRLLENNHSTDNVQTKIEANVAKGTIEVVDVIVGCSSSASLKRYIVKAAGVTIEESYNNEIKSNPNALLISTPPGNLSCKRIFFVSWTPYTDETILRQSIIDFMSNSIQNAIAHNFKSIAFPAIGCGDYNCSIDIVVKTMVKEAKNQLTIRNVPLQILFIIQPNKQNIYDEFCKQVVSAETSNVSMYYQLPKTWEHSANGDRRFKLKANSDEYKFVINEFNNTMNGKYSQIVRIERIQNERWYMQYLAHRADFKRRLNKETEKHLFHGCPEQAATAIIGDCFNRSFAGVNAEGIAFQVRSSPVLVEHCAAQFKI</sequence>
<dbReference type="Gene3D" id="3.90.228.10">
    <property type="match status" value="1"/>
</dbReference>
<keyword evidence="11" id="KW-1185">Reference proteome</keyword>
<evidence type="ECO:0000256" key="4">
    <source>
        <dbReference type="ARBA" id="ARBA00023027"/>
    </source>
</evidence>
<dbReference type="OrthoDB" id="6133115at2759"/>
<keyword evidence="2" id="KW-0328">Glycosyltransferase</keyword>
<dbReference type="InterPro" id="IPR043472">
    <property type="entry name" value="Macro_dom-like"/>
</dbReference>
<evidence type="ECO:0000313" key="11">
    <source>
        <dbReference type="Proteomes" id="UP000663829"/>
    </source>
</evidence>
<evidence type="ECO:0000256" key="6">
    <source>
        <dbReference type="SAM" id="MobiDB-lite"/>
    </source>
</evidence>
<evidence type="ECO:0008006" key="12">
    <source>
        <dbReference type="Google" id="ProtNLM"/>
    </source>
</evidence>
<evidence type="ECO:0000259" key="7">
    <source>
        <dbReference type="PROSITE" id="PS51059"/>
    </source>
</evidence>
<dbReference type="GO" id="GO:0010629">
    <property type="term" value="P:negative regulation of gene expression"/>
    <property type="evidence" value="ECO:0007669"/>
    <property type="project" value="TreeGrafter"/>
</dbReference>
<comment type="caution">
    <text evidence="9">The sequence shown here is derived from an EMBL/GenBank/DDBJ whole genome shotgun (WGS) entry which is preliminary data.</text>
</comment>
<reference evidence="9" key="1">
    <citation type="submission" date="2021-02" db="EMBL/GenBank/DDBJ databases">
        <authorList>
            <person name="Nowell W R."/>
        </authorList>
    </citation>
    <scope>NUCLEOTIDE SEQUENCE</scope>
</reference>
<dbReference type="InterPro" id="IPR012317">
    <property type="entry name" value="Poly(ADP-ribose)pol_cat_dom"/>
</dbReference>
<evidence type="ECO:0000256" key="2">
    <source>
        <dbReference type="ARBA" id="ARBA00022676"/>
    </source>
</evidence>
<dbReference type="GO" id="GO:0005737">
    <property type="term" value="C:cytoplasm"/>
    <property type="evidence" value="ECO:0007669"/>
    <property type="project" value="TreeGrafter"/>
</dbReference>
<dbReference type="PANTHER" id="PTHR14453:SF67">
    <property type="entry name" value="POLY [ADP-RIBOSE] POLYMERASE"/>
    <property type="match status" value="1"/>
</dbReference>
<dbReference type="EMBL" id="CAJNOQ010011584">
    <property type="protein sequence ID" value="CAF1280259.1"/>
    <property type="molecule type" value="Genomic_DNA"/>
</dbReference>
<dbReference type="InterPro" id="IPR002589">
    <property type="entry name" value="Macro_dom"/>
</dbReference>
<dbReference type="SUPFAM" id="SSF52949">
    <property type="entry name" value="Macro domain-like"/>
    <property type="match status" value="2"/>
</dbReference>
<evidence type="ECO:0000256" key="1">
    <source>
        <dbReference type="ARBA" id="ARBA00004123"/>
    </source>
</evidence>
<keyword evidence="3" id="KW-0808">Transferase</keyword>
<gene>
    <name evidence="9" type="ORF">GPM918_LOCUS27523</name>
    <name evidence="10" type="ORF">SRO942_LOCUS27857</name>
</gene>
<dbReference type="Proteomes" id="UP000681722">
    <property type="component" value="Unassembled WGS sequence"/>
</dbReference>
<evidence type="ECO:0000259" key="8">
    <source>
        <dbReference type="PROSITE" id="PS51154"/>
    </source>
</evidence>
<dbReference type="Pfam" id="PF01661">
    <property type="entry name" value="Macro"/>
    <property type="match status" value="2"/>
</dbReference>
<organism evidence="9 11">
    <name type="scientific">Didymodactylos carnosus</name>
    <dbReference type="NCBI Taxonomy" id="1234261"/>
    <lineage>
        <taxon>Eukaryota</taxon>
        <taxon>Metazoa</taxon>
        <taxon>Spiralia</taxon>
        <taxon>Gnathifera</taxon>
        <taxon>Rotifera</taxon>
        <taxon>Eurotatoria</taxon>
        <taxon>Bdelloidea</taxon>
        <taxon>Philodinida</taxon>
        <taxon>Philodinidae</taxon>
        <taxon>Didymodactylos</taxon>
    </lineage>
</organism>
<comment type="subcellular location">
    <subcellularLocation>
        <location evidence="1">Nucleus</location>
    </subcellularLocation>
</comment>
<feature type="non-terminal residue" evidence="9">
    <location>
        <position position="1"/>
    </location>
</feature>
<dbReference type="SUPFAM" id="SSF56399">
    <property type="entry name" value="ADP-ribosylation"/>
    <property type="match status" value="1"/>
</dbReference>
<feature type="domain" description="PARP catalytic" evidence="7">
    <location>
        <begin position="425"/>
        <end position="551"/>
    </location>
</feature>
<dbReference type="GO" id="GO:0003714">
    <property type="term" value="F:transcription corepressor activity"/>
    <property type="evidence" value="ECO:0007669"/>
    <property type="project" value="TreeGrafter"/>
</dbReference>
<evidence type="ECO:0000313" key="9">
    <source>
        <dbReference type="EMBL" id="CAF1280259.1"/>
    </source>
</evidence>
<proteinExistence type="predicted"/>
<dbReference type="EMBL" id="CAJOBC010027523">
    <property type="protein sequence ID" value="CAF4075035.1"/>
    <property type="molecule type" value="Genomic_DNA"/>
</dbReference>
<dbReference type="PANTHER" id="PTHR14453">
    <property type="entry name" value="PARP/ZINC FINGER CCCH TYPE DOMAIN CONTAINING PROTEIN"/>
    <property type="match status" value="1"/>
</dbReference>
<dbReference type="AlphaFoldDB" id="A0A815C093"/>
<feature type="domain" description="Macro" evidence="8">
    <location>
        <begin position="66"/>
        <end position="239"/>
    </location>
</feature>
<dbReference type="PROSITE" id="PS51154">
    <property type="entry name" value="MACRO"/>
    <property type="match status" value="1"/>
</dbReference>
<dbReference type="GO" id="GO:0005634">
    <property type="term" value="C:nucleus"/>
    <property type="evidence" value="ECO:0007669"/>
    <property type="project" value="UniProtKB-SubCell"/>
</dbReference>
<protein>
    <recommendedName>
        <fullName evidence="12">Poly [ADP-ribose] polymerase</fullName>
    </recommendedName>
</protein>